<dbReference type="Pfam" id="PF13439">
    <property type="entry name" value="Glyco_transf_4"/>
    <property type="match status" value="1"/>
</dbReference>
<evidence type="ECO:0000259" key="2">
    <source>
        <dbReference type="Pfam" id="PF13439"/>
    </source>
</evidence>
<reference evidence="3 4" key="1">
    <citation type="submission" date="2016-01" db="EMBL/GenBank/DDBJ databases">
        <title>Whole genome sequencing of Bhargavaea cecembensis T14.</title>
        <authorList>
            <person name="Hong K.W."/>
        </authorList>
    </citation>
    <scope>NUCLEOTIDE SEQUENCE [LARGE SCALE GENOMIC DNA]</scope>
    <source>
        <strain evidence="3 4">T14</strain>
    </source>
</reference>
<dbReference type="Proteomes" id="UP000076490">
    <property type="component" value="Unassembled WGS sequence"/>
</dbReference>
<sequence>MRKLKIGITCYPSLGGSGVVATELGILLAERGHDVHFITSGRPFRLYMDQPNITVHEVEVGQYAVFKFTPYDIALANKISEVIVEEELDILHAHYAVPHAICSALGRDMAGVPIPIITTLHGTDVTILGHDRTLSGTVKYGINKSDMTTAVSHSLKEETYELIRPANEIRTIYNFIDDRSYRPVNSQHMKTGLGIAESDKIVIHVSNFRKVKRIEDVVRSFAIINREVPSKLLLVGDGPEVDPIHALVSEEGLGTEVLFLGKRDDLPDLFSISDLNMLVSEKEAFGLVLIEAMACGVPCVGSDIGGIPEVIEDGKNGFIRPLGDIEGYAEAAIRILKDPDLASEFSRDAIRSVRERFSSERIVHEYESAYYELLDRMES</sequence>
<feature type="domain" description="Glycosyl transferase family 1" evidence="1">
    <location>
        <begin position="191"/>
        <end position="349"/>
    </location>
</feature>
<comment type="caution">
    <text evidence="3">The sequence shown here is derived from an EMBL/GenBank/DDBJ whole genome shotgun (WGS) entry which is preliminary data.</text>
</comment>
<dbReference type="AlphaFoldDB" id="A0A163F6D3"/>
<dbReference type="InterPro" id="IPR001296">
    <property type="entry name" value="Glyco_trans_1"/>
</dbReference>
<feature type="domain" description="Glycosyltransferase subfamily 4-like N-terminal" evidence="2">
    <location>
        <begin position="15"/>
        <end position="178"/>
    </location>
</feature>
<accession>A0A163F6D3</accession>
<dbReference type="InterPro" id="IPR028098">
    <property type="entry name" value="Glyco_trans_4-like_N"/>
</dbReference>
<dbReference type="PANTHER" id="PTHR12526:SF599">
    <property type="entry name" value="N-ACETYL-ALPHA-D-GLUCOSAMINYL L-MALATE SYNTHASE"/>
    <property type="match status" value="1"/>
</dbReference>
<gene>
    <name evidence="3" type="ORF">AV656_03685</name>
</gene>
<protein>
    <submittedName>
        <fullName evidence="3">N-acetyl-alpha-D-glucosaminyl L-malate synthase BshA</fullName>
    </submittedName>
</protein>
<dbReference type="Pfam" id="PF00534">
    <property type="entry name" value="Glycos_transf_1"/>
    <property type="match status" value="1"/>
</dbReference>
<evidence type="ECO:0000313" key="3">
    <source>
        <dbReference type="EMBL" id="KZE38041.1"/>
    </source>
</evidence>
<organism evidence="3 4">
    <name type="scientific">Bhargavaea cecembensis</name>
    <dbReference type="NCBI Taxonomy" id="394098"/>
    <lineage>
        <taxon>Bacteria</taxon>
        <taxon>Bacillati</taxon>
        <taxon>Bacillota</taxon>
        <taxon>Bacilli</taxon>
        <taxon>Bacillales</taxon>
        <taxon>Caryophanaceae</taxon>
        <taxon>Bhargavaea</taxon>
    </lineage>
</organism>
<dbReference type="SUPFAM" id="SSF53756">
    <property type="entry name" value="UDP-Glycosyltransferase/glycogen phosphorylase"/>
    <property type="match status" value="1"/>
</dbReference>
<dbReference type="RefSeq" id="WP_063179153.1">
    <property type="nucleotide sequence ID" value="NZ_LQNT01000009.1"/>
</dbReference>
<evidence type="ECO:0000313" key="4">
    <source>
        <dbReference type="Proteomes" id="UP000076490"/>
    </source>
</evidence>
<dbReference type="NCBIfam" id="TIGR03999">
    <property type="entry name" value="thiol_BshA"/>
    <property type="match status" value="1"/>
</dbReference>
<dbReference type="EMBL" id="LQNT01000009">
    <property type="protein sequence ID" value="KZE38041.1"/>
    <property type="molecule type" value="Genomic_DNA"/>
</dbReference>
<proteinExistence type="predicted"/>
<dbReference type="InterPro" id="IPR023881">
    <property type="entry name" value="Thiol_BshA"/>
</dbReference>
<name>A0A163F6D3_9BACL</name>
<dbReference type="GO" id="GO:0016757">
    <property type="term" value="F:glycosyltransferase activity"/>
    <property type="evidence" value="ECO:0007669"/>
    <property type="project" value="InterPro"/>
</dbReference>
<dbReference type="PANTHER" id="PTHR12526">
    <property type="entry name" value="GLYCOSYLTRANSFERASE"/>
    <property type="match status" value="1"/>
</dbReference>
<dbReference type="Gene3D" id="3.40.50.2000">
    <property type="entry name" value="Glycogen Phosphorylase B"/>
    <property type="match status" value="2"/>
</dbReference>
<dbReference type="OrthoDB" id="9810929at2"/>
<evidence type="ECO:0000259" key="1">
    <source>
        <dbReference type="Pfam" id="PF00534"/>
    </source>
</evidence>
<dbReference type="GO" id="GO:0071793">
    <property type="term" value="P:bacillithiol biosynthetic process"/>
    <property type="evidence" value="ECO:0007669"/>
    <property type="project" value="InterPro"/>
</dbReference>